<dbReference type="FunFam" id="1.10.10.10:FF:000001">
    <property type="entry name" value="LysR family transcriptional regulator"/>
    <property type="match status" value="1"/>
</dbReference>
<dbReference type="InterPro" id="IPR036388">
    <property type="entry name" value="WH-like_DNA-bd_sf"/>
</dbReference>
<dbReference type="Proteomes" id="UP000486760">
    <property type="component" value="Unassembled WGS sequence"/>
</dbReference>
<dbReference type="AlphaFoldDB" id="A0A7V7FX29"/>
<evidence type="ECO:0000256" key="4">
    <source>
        <dbReference type="ARBA" id="ARBA00023163"/>
    </source>
</evidence>
<keyword evidence="7" id="KW-1185">Reference proteome</keyword>
<comment type="caution">
    <text evidence="6">The sequence shown here is derived from an EMBL/GenBank/DDBJ whole genome shotgun (WGS) entry which is preliminary data.</text>
</comment>
<dbReference type="InterPro" id="IPR036390">
    <property type="entry name" value="WH_DNA-bd_sf"/>
</dbReference>
<comment type="similarity">
    <text evidence="1">Belongs to the LysR transcriptional regulatory family.</text>
</comment>
<dbReference type="GO" id="GO:0043565">
    <property type="term" value="F:sequence-specific DNA binding"/>
    <property type="evidence" value="ECO:0007669"/>
    <property type="project" value="TreeGrafter"/>
</dbReference>
<feature type="domain" description="HTH lysR-type" evidence="5">
    <location>
        <begin position="1"/>
        <end position="59"/>
    </location>
</feature>
<evidence type="ECO:0000313" key="7">
    <source>
        <dbReference type="Proteomes" id="UP000486760"/>
    </source>
</evidence>
<dbReference type="PROSITE" id="PS50931">
    <property type="entry name" value="HTH_LYSR"/>
    <property type="match status" value="1"/>
</dbReference>
<dbReference type="PANTHER" id="PTHR30537">
    <property type="entry name" value="HTH-TYPE TRANSCRIPTIONAL REGULATOR"/>
    <property type="match status" value="1"/>
</dbReference>
<dbReference type="InterPro" id="IPR005119">
    <property type="entry name" value="LysR_subst-bd"/>
</dbReference>
<dbReference type="Pfam" id="PF03466">
    <property type="entry name" value="LysR_substrate"/>
    <property type="match status" value="1"/>
</dbReference>
<dbReference type="GO" id="GO:0006351">
    <property type="term" value="P:DNA-templated transcription"/>
    <property type="evidence" value="ECO:0007669"/>
    <property type="project" value="TreeGrafter"/>
</dbReference>
<dbReference type="Gene3D" id="1.10.10.10">
    <property type="entry name" value="Winged helix-like DNA-binding domain superfamily/Winged helix DNA-binding domain"/>
    <property type="match status" value="1"/>
</dbReference>
<dbReference type="Gene3D" id="3.40.190.290">
    <property type="match status" value="1"/>
</dbReference>
<accession>A0A7V7FX29</accession>
<gene>
    <name evidence="6" type="ORF">F0A17_18020</name>
</gene>
<dbReference type="EMBL" id="VTPY01000007">
    <property type="protein sequence ID" value="KAA0010359.1"/>
    <property type="molecule type" value="Genomic_DNA"/>
</dbReference>
<evidence type="ECO:0000256" key="1">
    <source>
        <dbReference type="ARBA" id="ARBA00009437"/>
    </source>
</evidence>
<reference evidence="6 7" key="1">
    <citation type="submission" date="2019-08" db="EMBL/GenBank/DDBJ databases">
        <title>Bioinformatics analysis of the strain L3 and L5.</title>
        <authorList>
            <person name="Li X."/>
        </authorList>
    </citation>
    <scope>NUCLEOTIDE SEQUENCE [LARGE SCALE GENOMIC DNA]</scope>
    <source>
        <strain evidence="6 7">L5</strain>
    </source>
</reference>
<evidence type="ECO:0000256" key="2">
    <source>
        <dbReference type="ARBA" id="ARBA00023015"/>
    </source>
</evidence>
<dbReference type="GO" id="GO:0003700">
    <property type="term" value="F:DNA-binding transcription factor activity"/>
    <property type="evidence" value="ECO:0007669"/>
    <property type="project" value="InterPro"/>
</dbReference>
<dbReference type="PANTHER" id="PTHR30537:SF66">
    <property type="entry name" value="IRON-REGULATED VIRULENCE REGULATORY PROTEIN IRGB"/>
    <property type="match status" value="1"/>
</dbReference>
<dbReference type="InterPro" id="IPR000847">
    <property type="entry name" value="LysR_HTH_N"/>
</dbReference>
<keyword evidence="2" id="KW-0805">Transcription regulation</keyword>
<evidence type="ECO:0000259" key="5">
    <source>
        <dbReference type="PROSITE" id="PS50931"/>
    </source>
</evidence>
<keyword evidence="3" id="KW-0238">DNA-binding</keyword>
<dbReference type="InterPro" id="IPR058163">
    <property type="entry name" value="LysR-type_TF_proteobact-type"/>
</dbReference>
<evidence type="ECO:0000313" key="6">
    <source>
        <dbReference type="EMBL" id="KAA0010359.1"/>
    </source>
</evidence>
<dbReference type="SUPFAM" id="SSF53850">
    <property type="entry name" value="Periplasmic binding protein-like II"/>
    <property type="match status" value="1"/>
</dbReference>
<keyword evidence="4" id="KW-0804">Transcription</keyword>
<organism evidence="6 7">
    <name type="scientific">Billgrantia pellis</name>
    <dbReference type="NCBI Taxonomy" id="2606936"/>
    <lineage>
        <taxon>Bacteria</taxon>
        <taxon>Pseudomonadati</taxon>
        <taxon>Pseudomonadota</taxon>
        <taxon>Gammaproteobacteria</taxon>
        <taxon>Oceanospirillales</taxon>
        <taxon>Halomonadaceae</taxon>
        <taxon>Billgrantia</taxon>
    </lineage>
</organism>
<proteinExistence type="inferred from homology"/>
<dbReference type="SUPFAM" id="SSF46785">
    <property type="entry name" value="Winged helix' DNA-binding domain"/>
    <property type="match status" value="1"/>
</dbReference>
<dbReference type="Pfam" id="PF00126">
    <property type="entry name" value="HTH_1"/>
    <property type="match status" value="1"/>
</dbReference>
<protein>
    <submittedName>
        <fullName evidence="6">LysR family transcriptional regulator</fullName>
    </submittedName>
</protein>
<name>A0A7V7FX29_9GAMM</name>
<dbReference type="RefSeq" id="WP_149329741.1">
    <property type="nucleotide sequence ID" value="NZ_VTPY01000007.1"/>
</dbReference>
<sequence>MHDFDELLAFDHVMRSGSLTRSARALNLAKSTLSRRISQLERQLGQTLLRRQSNRLLPTEAGQLFHSYCRQILELAEQGRQALEELSEEVSGELLVTTHNALARSWLASRLSTFMDMHPGIRLTLQVHGAPPMKADSQAVGIWLGEVLGSELHQETLGWLSCGLYAHPSYLVRHGAPQHPRELSRHAWIDLLGETEQGLTLSHPTQGEFRFQPPDSRFRVDQQMLHGDAISQGHGLGVMPDWLASARERAHPGSLVRCLPEWSASPLPVTLLYAYGPRPRRLSALLGFLRQATPAEWVRDAKENLEGSVPSSQVISGTRYATRSSFPLEPSTLYSSDETQGA</sequence>
<evidence type="ECO:0000256" key="3">
    <source>
        <dbReference type="ARBA" id="ARBA00023125"/>
    </source>
</evidence>